<reference evidence="9 10" key="1">
    <citation type="submission" date="2013-02" db="EMBL/GenBank/DDBJ databases">
        <title>The Genome Sequence of Enterococcus pallens BAA-351.</title>
        <authorList>
            <consortium name="The Broad Institute Genome Sequencing Platform"/>
            <consortium name="The Broad Institute Genome Sequencing Center for Infectious Disease"/>
            <person name="Earl A.M."/>
            <person name="Gilmore M.S."/>
            <person name="Lebreton F."/>
            <person name="Walker B."/>
            <person name="Young S.K."/>
            <person name="Zeng Q."/>
            <person name="Gargeya S."/>
            <person name="Fitzgerald M."/>
            <person name="Haas B."/>
            <person name="Abouelleil A."/>
            <person name="Alvarado L."/>
            <person name="Arachchi H.M."/>
            <person name="Berlin A.M."/>
            <person name="Chapman S.B."/>
            <person name="Dewar J."/>
            <person name="Goldberg J."/>
            <person name="Griggs A."/>
            <person name="Gujja S."/>
            <person name="Hansen M."/>
            <person name="Howarth C."/>
            <person name="Imamovic A."/>
            <person name="Larimer J."/>
            <person name="McCowan C."/>
            <person name="Murphy C."/>
            <person name="Neiman D."/>
            <person name="Pearson M."/>
            <person name="Priest M."/>
            <person name="Roberts A."/>
            <person name="Saif S."/>
            <person name="Shea T."/>
            <person name="Sisk P."/>
            <person name="Sykes S."/>
            <person name="Wortman J."/>
            <person name="Nusbaum C."/>
            <person name="Birren B."/>
        </authorList>
    </citation>
    <scope>NUCLEOTIDE SEQUENCE [LARGE SCALE GENOMIC DNA]</scope>
    <source>
        <strain evidence="9 10">ATCC BAA-351</strain>
    </source>
</reference>
<evidence type="ECO:0000256" key="8">
    <source>
        <dbReference type="ARBA" id="ARBA00049047"/>
    </source>
</evidence>
<dbReference type="PANTHER" id="PTHR43406:SF1">
    <property type="entry name" value="TRYPTOPHAN SYNTHASE ALPHA CHAIN, CHLOROPLASTIC"/>
    <property type="match status" value="1"/>
</dbReference>
<dbReference type="InterPro" id="IPR002028">
    <property type="entry name" value="Trp_synthase_suA"/>
</dbReference>
<evidence type="ECO:0000256" key="5">
    <source>
        <dbReference type="ARBA" id="ARBA00022822"/>
    </source>
</evidence>
<dbReference type="GO" id="GO:0005829">
    <property type="term" value="C:cytosol"/>
    <property type="evidence" value="ECO:0007669"/>
    <property type="project" value="TreeGrafter"/>
</dbReference>
<comment type="caution">
    <text evidence="9">The sequence shown here is derived from an EMBL/GenBank/DDBJ whole genome shotgun (WGS) entry which is preliminary data.</text>
</comment>
<keyword evidence="6" id="KW-0057">Aromatic amino acid biosynthesis</keyword>
<keyword evidence="10" id="KW-1185">Reference proteome</keyword>
<dbReference type="PANTHER" id="PTHR43406">
    <property type="entry name" value="TRYPTOPHAN SYNTHASE, ALPHA CHAIN"/>
    <property type="match status" value="1"/>
</dbReference>
<sequence>MNNLALYVTINYPTREKFFEILDVIEQFQVGYVEIGIPVENPHLDGGVVRKTQELVYPNLSQEEIVSVLEEIRQRYQFKVILMTYQQGIEHFQLSQVPRHLYDAVLCVDQKLNPKQYPGLVHIFTNQLGQAAIDEQLASSSQFVYVVSGEGKTGEFDQLPDDYLQLLPYIKEHTQLPVFIGFGVKTVKDVISILDSGADGAIIGSEFIKQFNQSQLAGIVNYLNDLEAAFNKKLLTES</sequence>
<evidence type="ECO:0000256" key="3">
    <source>
        <dbReference type="ARBA" id="ARBA00012043"/>
    </source>
</evidence>
<dbReference type="SUPFAM" id="SSF51366">
    <property type="entry name" value="Ribulose-phoshate binding barrel"/>
    <property type="match status" value="1"/>
</dbReference>
<dbReference type="UniPathway" id="UPA00035">
    <property type="reaction ID" value="UER00044"/>
</dbReference>
<name>R2QJS2_9ENTE</name>
<evidence type="ECO:0000313" key="10">
    <source>
        <dbReference type="Proteomes" id="UP000013782"/>
    </source>
</evidence>
<evidence type="ECO:0000256" key="1">
    <source>
        <dbReference type="ARBA" id="ARBA00004733"/>
    </source>
</evidence>
<dbReference type="Gene3D" id="3.20.20.70">
    <property type="entry name" value="Aldolase class I"/>
    <property type="match status" value="1"/>
</dbReference>
<keyword evidence="7" id="KW-0456">Lyase</keyword>
<keyword evidence="5" id="KW-0822">Tryptophan biosynthesis</keyword>
<proteinExistence type="predicted"/>
<dbReference type="Pfam" id="PF00290">
    <property type="entry name" value="Trp_syntA"/>
    <property type="match status" value="1"/>
</dbReference>
<comment type="catalytic activity">
    <reaction evidence="8">
        <text>(1S,2R)-1-C-(indol-3-yl)glycerol 3-phosphate + L-serine = D-glyceraldehyde 3-phosphate + L-tryptophan + H2O</text>
        <dbReference type="Rhea" id="RHEA:10532"/>
        <dbReference type="ChEBI" id="CHEBI:15377"/>
        <dbReference type="ChEBI" id="CHEBI:33384"/>
        <dbReference type="ChEBI" id="CHEBI:57912"/>
        <dbReference type="ChEBI" id="CHEBI:58866"/>
        <dbReference type="ChEBI" id="CHEBI:59776"/>
        <dbReference type="EC" id="4.2.1.20"/>
    </reaction>
</comment>
<evidence type="ECO:0000313" key="9">
    <source>
        <dbReference type="EMBL" id="EOH95423.1"/>
    </source>
</evidence>
<comment type="subunit">
    <text evidence="2">Tetramer of two alpha and two beta chains.</text>
</comment>
<evidence type="ECO:0000256" key="2">
    <source>
        <dbReference type="ARBA" id="ARBA00011270"/>
    </source>
</evidence>
<dbReference type="OrthoDB" id="9804578at2"/>
<dbReference type="EMBL" id="AJAQ01000011">
    <property type="protein sequence ID" value="EOH95423.1"/>
    <property type="molecule type" value="Genomic_DNA"/>
</dbReference>
<organism evidence="9 10">
    <name type="scientific">Enterococcus pallens ATCC BAA-351</name>
    <dbReference type="NCBI Taxonomy" id="1158607"/>
    <lineage>
        <taxon>Bacteria</taxon>
        <taxon>Bacillati</taxon>
        <taxon>Bacillota</taxon>
        <taxon>Bacilli</taxon>
        <taxon>Lactobacillales</taxon>
        <taxon>Enterococcaceae</taxon>
        <taxon>Enterococcus</taxon>
    </lineage>
</organism>
<dbReference type="eggNOG" id="COG0159">
    <property type="taxonomic scope" value="Bacteria"/>
</dbReference>
<evidence type="ECO:0000256" key="7">
    <source>
        <dbReference type="ARBA" id="ARBA00023239"/>
    </source>
</evidence>
<dbReference type="RefSeq" id="WP_010756412.1">
    <property type="nucleotide sequence ID" value="NZ_ASWD01000002.1"/>
</dbReference>
<dbReference type="InterPro" id="IPR011060">
    <property type="entry name" value="RibuloseP-bd_barrel"/>
</dbReference>
<dbReference type="Proteomes" id="UP000013782">
    <property type="component" value="Unassembled WGS sequence"/>
</dbReference>
<evidence type="ECO:0000256" key="4">
    <source>
        <dbReference type="ARBA" id="ARBA00022605"/>
    </source>
</evidence>
<evidence type="ECO:0000256" key="6">
    <source>
        <dbReference type="ARBA" id="ARBA00023141"/>
    </source>
</evidence>
<dbReference type="PATRIC" id="fig|1158607.3.peg.1370"/>
<dbReference type="GO" id="GO:0004834">
    <property type="term" value="F:tryptophan synthase activity"/>
    <property type="evidence" value="ECO:0007669"/>
    <property type="project" value="UniProtKB-EC"/>
</dbReference>
<comment type="pathway">
    <text evidence="1">Amino-acid biosynthesis; L-tryptophan biosynthesis; L-tryptophan from chorismate: step 5/5.</text>
</comment>
<dbReference type="InterPro" id="IPR013785">
    <property type="entry name" value="Aldolase_TIM"/>
</dbReference>
<keyword evidence="4" id="KW-0028">Amino-acid biosynthesis</keyword>
<dbReference type="HOGENOM" id="CLU_016734_0_2_9"/>
<gene>
    <name evidence="9" type="ORF">UAU_01385</name>
</gene>
<protein>
    <recommendedName>
        <fullName evidence="3">tryptophan synthase</fullName>
        <ecNumber evidence="3">4.2.1.20</ecNumber>
    </recommendedName>
</protein>
<dbReference type="STRING" id="160454.RV10_GL003543"/>
<dbReference type="EC" id="4.2.1.20" evidence="3"/>
<dbReference type="AlphaFoldDB" id="R2QJS2"/>
<accession>R2QJS2</accession>